<evidence type="ECO:0000313" key="2">
    <source>
        <dbReference type="EMBL" id="VDK36787.1"/>
    </source>
</evidence>
<dbReference type="InterPro" id="IPR037177">
    <property type="entry name" value="DLC_sf"/>
</dbReference>
<evidence type="ECO:0000313" key="4">
    <source>
        <dbReference type="WBParaSite" id="TASK_0000647501-mRNA-1"/>
    </source>
</evidence>
<evidence type="ECO:0000313" key="3">
    <source>
        <dbReference type="Proteomes" id="UP000282613"/>
    </source>
</evidence>
<reference evidence="2 3" key="2">
    <citation type="submission" date="2018-11" db="EMBL/GenBank/DDBJ databases">
        <authorList>
            <consortium name="Pathogen Informatics"/>
        </authorList>
    </citation>
    <scope>NUCLEOTIDE SEQUENCE [LARGE SCALE GENOMIC DNA]</scope>
</reference>
<dbReference type="InterPro" id="IPR011992">
    <property type="entry name" value="EF-hand-dom_pair"/>
</dbReference>
<dbReference type="GO" id="GO:0007017">
    <property type="term" value="P:microtubule-based process"/>
    <property type="evidence" value="ECO:0007669"/>
    <property type="project" value="InterPro"/>
</dbReference>
<keyword evidence="3" id="KW-1185">Reference proteome</keyword>
<accession>A0A158R911</accession>
<protein>
    <submittedName>
        <fullName evidence="4">EF-hand domain-containing protein</fullName>
    </submittedName>
</protein>
<dbReference type="GO" id="GO:0030286">
    <property type="term" value="C:dynein complex"/>
    <property type="evidence" value="ECO:0007669"/>
    <property type="project" value="InterPro"/>
</dbReference>
<organism evidence="4">
    <name type="scientific">Taenia asiatica</name>
    <name type="common">Asian tapeworm</name>
    <dbReference type="NCBI Taxonomy" id="60517"/>
    <lineage>
        <taxon>Eukaryota</taxon>
        <taxon>Metazoa</taxon>
        <taxon>Spiralia</taxon>
        <taxon>Lophotrochozoa</taxon>
        <taxon>Platyhelminthes</taxon>
        <taxon>Cestoda</taxon>
        <taxon>Eucestoda</taxon>
        <taxon>Cyclophyllidea</taxon>
        <taxon>Taeniidae</taxon>
        <taxon>Taenia</taxon>
    </lineage>
</organism>
<proteinExistence type="predicted"/>
<dbReference type="Pfam" id="PF01221">
    <property type="entry name" value="Dynein_light"/>
    <property type="match status" value="2"/>
</dbReference>
<dbReference type="Gene3D" id="3.30.740.10">
    <property type="entry name" value="Protein Inhibitor Of Neuronal Nitric Oxide Synthase"/>
    <property type="match status" value="2"/>
</dbReference>
<feature type="domain" description="EF-hand" evidence="1">
    <location>
        <begin position="254"/>
        <end position="289"/>
    </location>
</feature>
<dbReference type="AlphaFoldDB" id="A0A158R911"/>
<dbReference type="CDD" id="cd21454">
    <property type="entry name" value="DLC-like_TAL"/>
    <property type="match status" value="1"/>
</dbReference>
<dbReference type="PROSITE" id="PS50222">
    <property type="entry name" value="EF_HAND_2"/>
    <property type="match status" value="1"/>
</dbReference>
<dbReference type="OrthoDB" id="6220226at2759"/>
<reference evidence="4" key="1">
    <citation type="submission" date="2016-04" db="UniProtKB">
        <authorList>
            <consortium name="WormBaseParasite"/>
        </authorList>
    </citation>
    <scope>IDENTIFICATION</scope>
</reference>
<dbReference type="SUPFAM" id="SSF47473">
    <property type="entry name" value="EF-hand"/>
    <property type="match status" value="1"/>
</dbReference>
<gene>
    <name evidence="2" type="ORF">TASK_LOCUS6476</name>
</gene>
<dbReference type="WBParaSite" id="TASK_0000647501-mRNA-1">
    <property type="protein sequence ID" value="TASK_0000647501-mRNA-1"/>
    <property type="gene ID" value="TASK_0000647501"/>
</dbReference>
<evidence type="ECO:0000259" key="1">
    <source>
        <dbReference type="PROSITE" id="PS50222"/>
    </source>
</evidence>
<sequence>MTFKEPDADLLVHLFDEINESESRLPTEEYYHHLIKWGNYVAMFDPKGTGFVRRDDVCNALHWYPSESGFLADVEVLANDMSQRKRESVIKIILTALASKKPKKDKLGIIKKKLDALYGTGWNVYIAEGRYWAVCSHKPGSNLTFTYHGVVYGVFQTPSDNDFMEDRHQYYPLLFFYGVAINHTSKEDDLLVMHRRTGSPEACLEGHMVETYERMGSIEQADCITLLRYFDELNESTNKVKTTDFQNHLLRWGIPKDTVKNYMALFDPQKTGYITRKDLCNALNYYPNQPTFLKDVYIIESDAPQHQRESIIKIILEEMKRGGHAKEKLFRAKKRIEKLYGKEWNIFQAHGGYWGSNAQSQAQILLISMAEQRKTSEDRFTPAFLLHLYDELIESKPSEKCLSATLKDYENFLILWGMDRKKARGYCSQISSNKSGRFTREELCGGLGFLPEQPAGLREVEILCRDMPIRKSESIQVIVLNALNSNSSKKRFHFSQFSSSTLTGKMEANTNPEKLVHLYDELTESQLGLPTKVYKNYLVKWGVDEGVASRLCSSIDSSGKGTIRREELCEALKCWPNQPAILRDVEVIESDMSAMKRESIILLVLEVVSERRPKKESLEEIRRRLEKIYGDGWSCYIAEGRFWSICAHRQGSNLAFVYKKMVYGVYQTPDAK</sequence>
<name>A0A158R911_TAEAS</name>
<dbReference type="SUPFAM" id="SSF54648">
    <property type="entry name" value="DLC"/>
    <property type="match status" value="2"/>
</dbReference>
<dbReference type="InterPro" id="IPR002048">
    <property type="entry name" value="EF_hand_dom"/>
</dbReference>
<dbReference type="InterPro" id="IPR001372">
    <property type="entry name" value="Dynein_light_chain_typ-1/2"/>
</dbReference>
<dbReference type="GO" id="GO:0005509">
    <property type="term" value="F:calcium ion binding"/>
    <property type="evidence" value="ECO:0007669"/>
    <property type="project" value="InterPro"/>
</dbReference>
<dbReference type="Proteomes" id="UP000282613">
    <property type="component" value="Unassembled WGS sequence"/>
</dbReference>
<dbReference type="EMBL" id="UYRS01018504">
    <property type="protein sequence ID" value="VDK36787.1"/>
    <property type="molecule type" value="Genomic_DNA"/>
</dbReference>
<dbReference type="SMART" id="SM01375">
    <property type="entry name" value="Dynein_light"/>
    <property type="match status" value="2"/>
</dbReference>